<dbReference type="RefSeq" id="WP_284057100.1">
    <property type="nucleotide sequence ID" value="NZ_JAMSLR010000005.1"/>
</dbReference>
<comment type="caution">
    <text evidence="13">Lacks conserved residue(s) required for the propagation of feature annotation.</text>
</comment>
<dbReference type="InterPro" id="IPR006135">
    <property type="entry name" value="T3SS_substrate_exporter"/>
</dbReference>
<dbReference type="PANTHER" id="PTHR30531">
    <property type="entry name" value="FLAGELLAR BIOSYNTHETIC PROTEIN FLHB"/>
    <property type="match status" value="1"/>
</dbReference>
<dbReference type="Pfam" id="PF01312">
    <property type="entry name" value="Bac_export_2"/>
    <property type="match status" value="1"/>
</dbReference>
<dbReference type="AlphaFoldDB" id="A0AA41WB18"/>
<feature type="compositionally biased region" description="Basic and acidic residues" evidence="14">
    <location>
        <begin position="1"/>
        <end position="19"/>
    </location>
</feature>
<sequence>MASERTERATPRRRQEARRQGQVARSADLTSALGLLAVGLFLPWYGAYAFDHVSRYLQGAFSRLPREDLTTASLAQLGWDAGSVFFRITLPLLGLMLLTGVASTLAQVGVVFAPAALKPDLKRIDPVAGFQRILSRRGAFETAKAVIKIVVIGAVTYPLVRADLALFATLTGADPLSIGQAIGRSIRDLGLRAGAAFLALSLFDYGFQRWDLEQRLRMTRQELKDELKQTEGDPEIRARIRRLQRQYAQRRMMAEVPKATVVVTNPTHLAVAIRYDARSMRAPVVVAKGAGHLAERIKAVARQHAIPVLENRPLAQSLFRAVEVGQEIPVTLYEAVADVIAYVYRLRLR</sequence>
<keyword evidence="15" id="KW-0966">Cell projection</keyword>
<keyword evidence="6 13" id="KW-0812">Transmembrane</keyword>
<evidence type="ECO:0000313" key="16">
    <source>
        <dbReference type="Proteomes" id="UP001165306"/>
    </source>
</evidence>
<dbReference type="InterPro" id="IPR006136">
    <property type="entry name" value="FlhB"/>
</dbReference>
<dbReference type="GO" id="GO:0009306">
    <property type="term" value="P:protein secretion"/>
    <property type="evidence" value="ECO:0007669"/>
    <property type="project" value="InterPro"/>
</dbReference>
<feature type="transmembrane region" description="Helical" evidence="13">
    <location>
        <begin position="138"/>
        <end position="160"/>
    </location>
</feature>
<evidence type="ECO:0000313" key="15">
    <source>
        <dbReference type="EMBL" id="MCM8749321.1"/>
    </source>
</evidence>
<evidence type="ECO:0000256" key="10">
    <source>
        <dbReference type="ARBA" id="ARBA00023136"/>
    </source>
</evidence>
<gene>
    <name evidence="13 15" type="primary">flhB</name>
    <name evidence="15" type="ORF">NET02_09200</name>
</gene>
<keyword evidence="7 13" id="KW-1005">Bacterial flagellum biogenesis</keyword>
<dbReference type="Gene3D" id="6.10.250.2080">
    <property type="match status" value="1"/>
</dbReference>
<evidence type="ECO:0000256" key="11">
    <source>
        <dbReference type="ARBA" id="ARBA00023225"/>
    </source>
</evidence>
<evidence type="ECO:0000256" key="9">
    <source>
        <dbReference type="ARBA" id="ARBA00022989"/>
    </source>
</evidence>
<keyword evidence="11 13" id="KW-1006">Bacterial flagellum protein export</keyword>
<name>A0AA41WB18_9BACT</name>
<evidence type="ECO:0000256" key="1">
    <source>
        <dbReference type="ARBA" id="ARBA00004651"/>
    </source>
</evidence>
<keyword evidence="9 13" id="KW-1133">Transmembrane helix</keyword>
<keyword evidence="8 13" id="KW-0653">Protein transport</keyword>
<comment type="function">
    <text evidence="12 13">Required for formation of the rod structure in the basal body of the flagellar apparatus. Together with FliI and FliH, may constitute the export apparatus of flagellin.</text>
</comment>
<accession>A0AA41WB18</accession>
<dbReference type="PRINTS" id="PR00950">
    <property type="entry name" value="TYPE3IMSPROT"/>
</dbReference>
<dbReference type="GO" id="GO:0005886">
    <property type="term" value="C:plasma membrane"/>
    <property type="evidence" value="ECO:0007669"/>
    <property type="project" value="UniProtKB-SubCell"/>
</dbReference>
<dbReference type="NCBIfam" id="TIGR00328">
    <property type="entry name" value="flhB"/>
    <property type="match status" value="1"/>
</dbReference>
<feature type="region of interest" description="Disordered" evidence="14">
    <location>
        <begin position="1"/>
        <end position="21"/>
    </location>
</feature>
<evidence type="ECO:0000256" key="13">
    <source>
        <dbReference type="RuleBase" id="RU364091"/>
    </source>
</evidence>
<dbReference type="PANTHER" id="PTHR30531:SF12">
    <property type="entry name" value="FLAGELLAR BIOSYNTHETIC PROTEIN FLHB"/>
    <property type="match status" value="1"/>
</dbReference>
<keyword evidence="15" id="KW-0282">Flagellum</keyword>
<evidence type="ECO:0000256" key="8">
    <source>
        <dbReference type="ARBA" id="ARBA00022927"/>
    </source>
</evidence>
<dbReference type="Gene3D" id="3.40.1690.10">
    <property type="entry name" value="secretion proteins EscU"/>
    <property type="match status" value="1"/>
</dbReference>
<evidence type="ECO:0000256" key="14">
    <source>
        <dbReference type="SAM" id="MobiDB-lite"/>
    </source>
</evidence>
<keyword evidence="10 13" id="KW-0472">Membrane</keyword>
<evidence type="ECO:0000256" key="7">
    <source>
        <dbReference type="ARBA" id="ARBA00022795"/>
    </source>
</evidence>
<dbReference type="Proteomes" id="UP001165306">
    <property type="component" value="Unassembled WGS sequence"/>
</dbReference>
<reference evidence="15" key="1">
    <citation type="submission" date="2022-06" db="EMBL/GenBank/DDBJ databases">
        <title>CFH 74404 Thermomicrobiaceae sp.</title>
        <authorList>
            <person name="Ming H."/>
            <person name="Li W.-J."/>
            <person name="Zhao Z."/>
        </authorList>
    </citation>
    <scope>NUCLEOTIDE SEQUENCE</scope>
    <source>
        <strain evidence="15">CFH 74404</strain>
    </source>
</reference>
<proteinExistence type="inferred from homology"/>
<feature type="transmembrane region" description="Helical" evidence="13">
    <location>
        <begin position="23"/>
        <end position="45"/>
    </location>
</feature>
<keyword evidence="4 13" id="KW-0813">Transport</keyword>
<dbReference type="SUPFAM" id="SSF160544">
    <property type="entry name" value="EscU C-terminal domain-like"/>
    <property type="match status" value="1"/>
</dbReference>
<keyword evidence="16" id="KW-1185">Reference proteome</keyword>
<evidence type="ECO:0000256" key="2">
    <source>
        <dbReference type="ARBA" id="ARBA00010690"/>
    </source>
</evidence>
<evidence type="ECO:0000256" key="12">
    <source>
        <dbReference type="ARBA" id="ARBA00025078"/>
    </source>
</evidence>
<comment type="similarity">
    <text evidence="2 13">Belongs to the type III secretion exporter family.</text>
</comment>
<evidence type="ECO:0000256" key="5">
    <source>
        <dbReference type="ARBA" id="ARBA00022475"/>
    </source>
</evidence>
<dbReference type="GO" id="GO:0044780">
    <property type="term" value="P:bacterial-type flagellum assembly"/>
    <property type="evidence" value="ECO:0007669"/>
    <property type="project" value="InterPro"/>
</dbReference>
<comment type="caution">
    <text evidence="15">The sequence shown here is derived from an EMBL/GenBank/DDBJ whole genome shotgun (WGS) entry which is preliminary data.</text>
</comment>
<organism evidence="15 16">
    <name type="scientific">Thermalbibacter longus</name>
    <dbReference type="NCBI Taxonomy" id="2951981"/>
    <lineage>
        <taxon>Bacteria</taxon>
        <taxon>Pseudomonadati</taxon>
        <taxon>Thermomicrobiota</taxon>
        <taxon>Thermomicrobia</taxon>
        <taxon>Thermomicrobiales</taxon>
        <taxon>Thermomicrobiaceae</taxon>
        <taxon>Thermalbibacter</taxon>
    </lineage>
</organism>
<dbReference type="InterPro" id="IPR029025">
    <property type="entry name" value="T3SS_substrate_exporter_C"/>
</dbReference>
<evidence type="ECO:0000256" key="4">
    <source>
        <dbReference type="ARBA" id="ARBA00022448"/>
    </source>
</evidence>
<comment type="subcellular location">
    <subcellularLocation>
        <location evidence="1">Cell membrane</location>
        <topology evidence="1">Multi-pass membrane protein</topology>
    </subcellularLocation>
</comment>
<evidence type="ECO:0000256" key="3">
    <source>
        <dbReference type="ARBA" id="ARBA00021622"/>
    </source>
</evidence>
<keyword evidence="15" id="KW-0969">Cilium</keyword>
<dbReference type="EMBL" id="JAMSLR010000005">
    <property type="protein sequence ID" value="MCM8749321.1"/>
    <property type="molecule type" value="Genomic_DNA"/>
</dbReference>
<feature type="transmembrane region" description="Helical" evidence="13">
    <location>
        <begin position="92"/>
        <end position="117"/>
    </location>
</feature>
<evidence type="ECO:0000256" key="6">
    <source>
        <dbReference type="ARBA" id="ARBA00022692"/>
    </source>
</evidence>
<protein>
    <recommendedName>
        <fullName evidence="3 13">Flagellar biosynthetic protein FlhB</fullName>
    </recommendedName>
</protein>
<keyword evidence="5 13" id="KW-1003">Cell membrane</keyword>